<name>A0ACB7EE31_NIBAL</name>
<dbReference type="EMBL" id="CM024797">
    <property type="protein sequence ID" value="KAG7999952.1"/>
    <property type="molecule type" value="Genomic_DNA"/>
</dbReference>
<evidence type="ECO:0000313" key="2">
    <source>
        <dbReference type="Proteomes" id="UP000805704"/>
    </source>
</evidence>
<comment type="caution">
    <text evidence="1">The sequence shown here is derived from an EMBL/GenBank/DDBJ whole genome shotgun (WGS) entry which is preliminary data.</text>
</comment>
<protein>
    <submittedName>
        <fullName evidence="1">Uncharacterized protein</fullName>
    </submittedName>
</protein>
<organism evidence="1 2">
    <name type="scientific">Nibea albiflora</name>
    <name type="common">Yellow drum</name>
    <name type="synonym">Corvina albiflora</name>
    <dbReference type="NCBI Taxonomy" id="240163"/>
    <lineage>
        <taxon>Eukaryota</taxon>
        <taxon>Metazoa</taxon>
        <taxon>Chordata</taxon>
        <taxon>Craniata</taxon>
        <taxon>Vertebrata</taxon>
        <taxon>Euteleostomi</taxon>
        <taxon>Actinopterygii</taxon>
        <taxon>Neopterygii</taxon>
        <taxon>Teleostei</taxon>
        <taxon>Neoteleostei</taxon>
        <taxon>Acanthomorphata</taxon>
        <taxon>Eupercaria</taxon>
        <taxon>Sciaenidae</taxon>
        <taxon>Nibea</taxon>
    </lineage>
</organism>
<reference evidence="1" key="1">
    <citation type="submission" date="2020-04" db="EMBL/GenBank/DDBJ databases">
        <title>A chromosome-scale assembly and high-density genetic map of the yellow drum (Nibea albiflora) genome.</title>
        <authorList>
            <person name="Xu D."/>
            <person name="Zhang W."/>
            <person name="Chen R."/>
            <person name="Tan P."/>
            <person name="Wang L."/>
            <person name="Song H."/>
            <person name="Tian L."/>
            <person name="Zhu Q."/>
            <person name="Wang B."/>
        </authorList>
    </citation>
    <scope>NUCLEOTIDE SEQUENCE</scope>
    <source>
        <strain evidence="1">ZJHYS-2018</strain>
    </source>
</reference>
<sequence>MYTFVTRDDNSSVYAEVSKILVSTGQWKRLKRDNPRLIKTSPELSDSSNWFPESYIIYPTNLNTPVAPATNGISHLKNNPKTDEREVFLASYHSKKDSGEGTVWIAKSSAGAKGAGILISHDANQLLEYIDNQGQVHVIQKYLEKPLLLEPGHRKFDIRQVFYVYPKSTETLVCLDFIKPYNSSDLQDMTSHLTNHCIQKEHSQNYGRYEEGNEMFFDEFRLYLLNTHNVTLETTVLPQIKQIIKSCLTCIEPTISTKHLSYQSFQLFGFDFMVDESFKVWLIEINGAPACAHTARGRVFHLFAAALTSPLPGVRAERDRRRTPAEAPPLAPAPSSPGQGEQVMEAPLKEKEPSPMDKSMPPPTLSPAVPPYVTLGLTVVYTVFYSLLFIFIYVQLWLVLRYRHKRFSYQTVFLSLCLLWSALRTVLFSFYFKNFVTANTLGPFPFWLLYCFPVCLQFFTLSLMNLYFAQVVFKAKSKYAPELVKYRLPLYLVFLFISLVFLVVNLVCALLVRMSSAEAHTIVLVRVAINDSLFVLCAISLSLCLYKIAKMSLANIYLESKGTSVCQVTVIGAIVILLYTSRACYNLVVLGLSNKSINSFDYDWYNVSDQADLQSTLGDTGYIVFGVILFVWELLPTSLVVFFFRVRQPNQDRSGSGLPGHVFSSRSYFFDNPRRYDSDDDLAWSVMPQNIQASLAADSYEWGSQSSGIGAYIGGDDSYHLPPPPEELSHY</sequence>
<evidence type="ECO:0000313" key="1">
    <source>
        <dbReference type="EMBL" id="KAG7999952.1"/>
    </source>
</evidence>
<proteinExistence type="predicted"/>
<keyword evidence="2" id="KW-1185">Reference proteome</keyword>
<accession>A0ACB7EE31</accession>
<dbReference type="Proteomes" id="UP000805704">
    <property type="component" value="Chromosome 9"/>
</dbReference>
<gene>
    <name evidence="1" type="ORF">GBF38_002044</name>
</gene>